<keyword evidence="4" id="KW-0808">Transferase</keyword>
<reference evidence="16" key="2">
    <citation type="journal article" date="2023" name="BMC Genomics">
        <title>Pest status, molecular evolution, and epigenetic factors derived from the genome assembly of Frankliniella fusca, a thysanopteran phytovirus vector.</title>
        <authorList>
            <person name="Catto M.A."/>
            <person name="Labadie P.E."/>
            <person name="Jacobson A.L."/>
            <person name="Kennedy G.G."/>
            <person name="Srinivasan R."/>
            <person name="Hunt B.G."/>
        </authorList>
    </citation>
    <scope>NUCLEOTIDE SEQUENCE</scope>
    <source>
        <strain evidence="16">PL_HMW_Pooled</strain>
    </source>
</reference>
<dbReference type="Pfam" id="PF13639">
    <property type="entry name" value="zf-RING_2"/>
    <property type="match status" value="1"/>
</dbReference>
<evidence type="ECO:0000256" key="14">
    <source>
        <dbReference type="SAM" id="MobiDB-lite"/>
    </source>
</evidence>
<dbReference type="PANTHER" id="PTHR15710">
    <property type="entry name" value="E3 UBIQUITIN-PROTEIN LIGASE PRAJA"/>
    <property type="match status" value="1"/>
</dbReference>
<evidence type="ECO:0000256" key="8">
    <source>
        <dbReference type="ARBA" id="ARBA00022833"/>
    </source>
</evidence>
<dbReference type="SMART" id="SM00184">
    <property type="entry name" value="RING"/>
    <property type="match status" value="1"/>
</dbReference>
<evidence type="ECO:0000256" key="11">
    <source>
        <dbReference type="ARBA" id="ARBA00041674"/>
    </source>
</evidence>
<dbReference type="GO" id="GO:0016567">
    <property type="term" value="P:protein ubiquitination"/>
    <property type="evidence" value="ECO:0007669"/>
    <property type="project" value="TreeGrafter"/>
</dbReference>
<dbReference type="InterPro" id="IPR013083">
    <property type="entry name" value="Znf_RING/FYVE/PHD"/>
</dbReference>
<evidence type="ECO:0000256" key="9">
    <source>
        <dbReference type="ARBA" id="ARBA00038197"/>
    </source>
</evidence>
<evidence type="ECO:0000256" key="12">
    <source>
        <dbReference type="ARBA" id="ARBA00045940"/>
    </source>
</evidence>
<dbReference type="EMBL" id="JAHWGI010001411">
    <property type="protein sequence ID" value="KAK3930450.1"/>
    <property type="molecule type" value="Genomic_DNA"/>
</dbReference>
<dbReference type="PANTHER" id="PTHR15710:SF160">
    <property type="entry name" value="E3 UBIQUITIN-PROTEIN LIGASE RNF181"/>
    <property type="match status" value="1"/>
</dbReference>
<proteinExistence type="inferred from homology"/>
<evidence type="ECO:0000256" key="6">
    <source>
        <dbReference type="ARBA" id="ARBA00022771"/>
    </source>
</evidence>
<comment type="catalytic activity">
    <reaction evidence="1">
        <text>S-ubiquitinyl-[E2 ubiquitin-conjugating enzyme]-L-cysteine + [acceptor protein]-L-lysine = [E2 ubiquitin-conjugating enzyme]-L-cysteine + N(6)-ubiquitinyl-[acceptor protein]-L-lysine.</text>
        <dbReference type="EC" id="2.3.2.27"/>
    </reaction>
</comment>
<feature type="region of interest" description="Disordered" evidence="14">
    <location>
        <begin position="119"/>
        <end position="145"/>
    </location>
</feature>
<comment type="caution">
    <text evidence="16">The sequence shown here is derived from an EMBL/GenBank/DDBJ whole genome shotgun (WGS) entry which is preliminary data.</text>
</comment>
<sequence>MADYFQEMNCTPLGDGETPNFLLQMARLLQDFGMWEELGTKNKLPPPASKQAVAGLNVSVIQDEGNQCPVCLKNFEKGEEVKEMPCQHTFHSGCILPWLQKTNSCPLCRHELPTDDEEYENYKKEQKRAKQREEDIRNLHDSMFS</sequence>
<dbReference type="Gene3D" id="3.30.40.10">
    <property type="entry name" value="Zinc/RING finger domain, C3HC4 (zinc finger)"/>
    <property type="match status" value="1"/>
</dbReference>
<dbReference type="GO" id="GO:0005737">
    <property type="term" value="C:cytoplasm"/>
    <property type="evidence" value="ECO:0007669"/>
    <property type="project" value="TreeGrafter"/>
</dbReference>
<dbReference type="AlphaFoldDB" id="A0AAE1I193"/>
<evidence type="ECO:0000259" key="15">
    <source>
        <dbReference type="PROSITE" id="PS50089"/>
    </source>
</evidence>
<dbReference type="Proteomes" id="UP001219518">
    <property type="component" value="Unassembled WGS sequence"/>
</dbReference>
<evidence type="ECO:0000256" key="3">
    <source>
        <dbReference type="ARBA" id="ARBA00012483"/>
    </source>
</evidence>
<reference evidence="16" key="1">
    <citation type="submission" date="2021-07" db="EMBL/GenBank/DDBJ databases">
        <authorList>
            <person name="Catto M.A."/>
            <person name="Jacobson A."/>
            <person name="Kennedy G."/>
            <person name="Labadie P."/>
            <person name="Hunt B.G."/>
            <person name="Srinivasan R."/>
        </authorList>
    </citation>
    <scope>NUCLEOTIDE SEQUENCE</scope>
    <source>
        <strain evidence="16">PL_HMW_Pooled</strain>
        <tissue evidence="16">Head</tissue>
    </source>
</reference>
<evidence type="ECO:0000256" key="1">
    <source>
        <dbReference type="ARBA" id="ARBA00000900"/>
    </source>
</evidence>
<organism evidence="16 17">
    <name type="scientific">Frankliniella fusca</name>
    <dbReference type="NCBI Taxonomy" id="407009"/>
    <lineage>
        <taxon>Eukaryota</taxon>
        <taxon>Metazoa</taxon>
        <taxon>Ecdysozoa</taxon>
        <taxon>Arthropoda</taxon>
        <taxon>Hexapoda</taxon>
        <taxon>Insecta</taxon>
        <taxon>Pterygota</taxon>
        <taxon>Neoptera</taxon>
        <taxon>Paraneoptera</taxon>
        <taxon>Thysanoptera</taxon>
        <taxon>Terebrantia</taxon>
        <taxon>Thripoidea</taxon>
        <taxon>Thripidae</taxon>
        <taxon>Frankliniella</taxon>
    </lineage>
</organism>
<dbReference type="GO" id="GO:0061630">
    <property type="term" value="F:ubiquitin protein ligase activity"/>
    <property type="evidence" value="ECO:0007669"/>
    <property type="project" value="UniProtKB-EC"/>
</dbReference>
<evidence type="ECO:0000256" key="7">
    <source>
        <dbReference type="ARBA" id="ARBA00022786"/>
    </source>
</evidence>
<keyword evidence="8" id="KW-0862">Zinc</keyword>
<dbReference type="SUPFAM" id="SSF57850">
    <property type="entry name" value="RING/U-box"/>
    <property type="match status" value="1"/>
</dbReference>
<evidence type="ECO:0000256" key="4">
    <source>
        <dbReference type="ARBA" id="ARBA00022679"/>
    </source>
</evidence>
<name>A0AAE1I193_9NEOP</name>
<protein>
    <recommendedName>
        <fullName evidence="10">E3 ubiquitin-protein ligase RNF181</fullName>
        <ecNumber evidence="3">2.3.2.27</ecNumber>
    </recommendedName>
    <alternativeName>
        <fullName evidence="11">RING finger protein 181</fullName>
    </alternativeName>
</protein>
<dbReference type="CDD" id="cd16669">
    <property type="entry name" value="RING-H2_RNF181"/>
    <property type="match status" value="1"/>
</dbReference>
<evidence type="ECO:0000313" key="16">
    <source>
        <dbReference type="EMBL" id="KAK3930450.1"/>
    </source>
</evidence>
<evidence type="ECO:0000256" key="2">
    <source>
        <dbReference type="ARBA" id="ARBA00004906"/>
    </source>
</evidence>
<keyword evidence="5" id="KW-0479">Metal-binding</keyword>
<dbReference type="EC" id="2.3.2.27" evidence="3"/>
<accession>A0AAE1I193</accession>
<evidence type="ECO:0000313" key="17">
    <source>
        <dbReference type="Proteomes" id="UP001219518"/>
    </source>
</evidence>
<keyword evidence="6 13" id="KW-0863">Zinc-finger</keyword>
<comment type="similarity">
    <text evidence="9">Belongs to the RNF181 family.</text>
</comment>
<gene>
    <name evidence="16" type="ORF">KUF71_005184</name>
</gene>
<evidence type="ECO:0000256" key="5">
    <source>
        <dbReference type="ARBA" id="ARBA00022723"/>
    </source>
</evidence>
<keyword evidence="7" id="KW-0833">Ubl conjugation pathway</keyword>
<evidence type="ECO:0000256" key="10">
    <source>
        <dbReference type="ARBA" id="ARBA00039317"/>
    </source>
</evidence>
<dbReference type="PROSITE" id="PS50089">
    <property type="entry name" value="ZF_RING_2"/>
    <property type="match status" value="1"/>
</dbReference>
<comment type="function">
    <text evidence="12">E3 ubiquitin-protein ligase which accepts ubiquitin from an E2 ubiquitin-conjugating enzyme in the form of a thioester and then directly transfers the ubiquitin to targeted substrates. Catalyzes monoubiquitination of 26S proteasome subunit PSMC2/RPT1.</text>
</comment>
<evidence type="ECO:0000256" key="13">
    <source>
        <dbReference type="PROSITE-ProRule" id="PRU00175"/>
    </source>
</evidence>
<feature type="domain" description="RING-type" evidence="15">
    <location>
        <begin position="68"/>
        <end position="109"/>
    </location>
</feature>
<keyword evidence="17" id="KW-1185">Reference proteome</keyword>
<feature type="compositionally biased region" description="Basic and acidic residues" evidence="14">
    <location>
        <begin position="131"/>
        <end position="145"/>
    </location>
</feature>
<comment type="pathway">
    <text evidence="2">Protein modification; protein ubiquitination.</text>
</comment>
<dbReference type="InterPro" id="IPR001841">
    <property type="entry name" value="Znf_RING"/>
</dbReference>
<dbReference type="FunFam" id="3.30.40.10:FF:000127">
    <property type="entry name" value="E3 ubiquitin-protein ligase RNF181"/>
    <property type="match status" value="1"/>
</dbReference>
<dbReference type="GO" id="GO:0008270">
    <property type="term" value="F:zinc ion binding"/>
    <property type="evidence" value="ECO:0007669"/>
    <property type="project" value="UniProtKB-KW"/>
</dbReference>